<feature type="binding site" evidence="4">
    <location>
        <begin position="167"/>
        <end position="171"/>
    </location>
    <ligand>
        <name>AMP</name>
        <dbReference type="ChEBI" id="CHEBI:456215"/>
    </ligand>
</feature>
<comment type="caution">
    <text evidence="8">The sequence shown here is derived from an EMBL/GenBank/DDBJ whole genome shotgun (WGS) entry which is preliminary data.</text>
</comment>
<dbReference type="STRING" id="307507.A0A2V0P8J5"/>
<evidence type="ECO:0000256" key="4">
    <source>
        <dbReference type="PIRSR" id="PIRSR623088-2"/>
    </source>
</evidence>
<keyword evidence="9" id="KW-1185">Reference proteome</keyword>
<dbReference type="Proteomes" id="UP000247498">
    <property type="component" value="Unassembled WGS sequence"/>
</dbReference>
<evidence type="ECO:0000259" key="7">
    <source>
        <dbReference type="PROSITE" id="PS51845"/>
    </source>
</evidence>
<feature type="binding site" evidence="5">
    <location>
        <position position="206"/>
    </location>
    <ligand>
        <name>Zn(2+)</name>
        <dbReference type="ChEBI" id="CHEBI:29105"/>
        <label>2</label>
    </ligand>
</feature>
<reference evidence="8 9" key="1">
    <citation type="journal article" date="2018" name="Sci. Rep.">
        <title>Raphidocelis subcapitata (=Pseudokirchneriella subcapitata) provides an insight into genome evolution and environmental adaptations in the Sphaeropleales.</title>
        <authorList>
            <person name="Suzuki S."/>
            <person name="Yamaguchi H."/>
            <person name="Nakajima N."/>
            <person name="Kawachi M."/>
        </authorList>
    </citation>
    <scope>NUCLEOTIDE SEQUENCE [LARGE SCALE GENOMIC DNA]</scope>
    <source>
        <strain evidence="8 9">NIES-35</strain>
    </source>
</reference>
<comment type="similarity">
    <text evidence="6">Belongs to the cyclic nucleotide phosphodiesterase family.</text>
</comment>
<sequence>MSGSRAHGEPARGEHIDLPTLTAASMALERLQAQPGALLPSERLPVLRLSSFLAALAPELAAAAAAAATATAAASAAAAAPAGPGGQPAPPPRDEARLRAELDKLDSWEEFDAFALSAASGGRPLEAATLEAVSRLGLFEALELPLGPLAAFLRAIEGLYRATNPYHHSTHAADVGTYALLQPDGLAASLTSLEALAAVVAAVVHDVDHRGLSNDFLVRTQHHLALTYNDASPNEQHSLSLAFRVLMQPGCNFLQHLPAEDFATFRALVLDIVRATDMVEHSRLSEALTRDVRELGPDLASWDAVARGHALAAVVHAADISNVTRPWRAAVRWGSLVSAEFQLQGDAELRLGLTPGPQFDRRHADAPRSQLAFIRRYGRPTFEALSAVAPAGCAAALRGCDENEARWAALEARGEKAFPL</sequence>
<feature type="binding site" evidence="4">
    <location>
        <position position="370"/>
    </location>
    <ligand>
        <name>AMP</name>
        <dbReference type="ChEBI" id="CHEBI:456215"/>
    </ligand>
</feature>
<gene>
    <name evidence="8" type="ORF">Rsub_06443</name>
</gene>
<keyword evidence="2 6" id="KW-0378">Hydrolase</keyword>
<dbReference type="InterPro" id="IPR023174">
    <property type="entry name" value="PDEase_CS"/>
</dbReference>
<evidence type="ECO:0000256" key="3">
    <source>
        <dbReference type="PIRSR" id="PIRSR623088-1"/>
    </source>
</evidence>
<dbReference type="InterPro" id="IPR002073">
    <property type="entry name" value="PDEase_catalytic_dom"/>
</dbReference>
<evidence type="ECO:0000313" key="9">
    <source>
        <dbReference type="Proteomes" id="UP000247498"/>
    </source>
</evidence>
<feature type="binding site" evidence="5">
    <location>
        <position position="206"/>
    </location>
    <ligand>
        <name>Zn(2+)</name>
        <dbReference type="ChEBI" id="CHEBI:29105"/>
        <label>1</label>
    </ligand>
</feature>
<accession>A0A2V0P8J5</accession>
<feature type="binding site" evidence="5">
    <location>
        <position position="319"/>
    </location>
    <ligand>
        <name>Zn(2+)</name>
        <dbReference type="ChEBI" id="CHEBI:29105"/>
        <label>1</label>
    </ligand>
</feature>
<dbReference type="GO" id="GO:0046872">
    <property type="term" value="F:metal ion binding"/>
    <property type="evidence" value="ECO:0007669"/>
    <property type="project" value="UniProtKB-KW"/>
</dbReference>
<feature type="active site" description="Proton donor" evidence="3">
    <location>
        <position position="167"/>
    </location>
</feature>
<dbReference type="GO" id="GO:0004114">
    <property type="term" value="F:3',5'-cyclic-nucleotide phosphodiesterase activity"/>
    <property type="evidence" value="ECO:0007669"/>
    <property type="project" value="InterPro"/>
</dbReference>
<feature type="binding site" evidence="4">
    <location>
        <position position="206"/>
    </location>
    <ligand>
        <name>AMP</name>
        <dbReference type="ChEBI" id="CHEBI:456215"/>
    </ligand>
</feature>
<feature type="binding site" evidence="4">
    <location>
        <position position="319"/>
    </location>
    <ligand>
        <name>AMP</name>
        <dbReference type="ChEBI" id="CHEBI:456215"/>
    </ligand>
</feature>
<dbReference type="PRINTS" id="PR00387">
    <property type="entry name" value="PDIESTERASE1"/>
</dbReference>
<comment type="cofactor">
    <cofactor evidence="6">
        <name>a divalent metal cation</name>
        <dbReference type="ChEBI" id="CHEBI:60240"/>
    </cofactor>
    <text evidence="6">Binds 2 divalent metal cations per subunit. Site 1 may preferentially bind zinc ions, while site 2 has a preference for magnesium and/or manganese ions.</text>
</comment>
<dbReference type="InterPro" id="IPR023088">
    <property type="entry name" value="PDEase"/>
</dbReference>
<dbReference type="InParanoid" id="A0A2V0P8J5"/>
<name>A0A2V0P8J5_9CHLO</name>
<dbReference type="PROSITE" id="PS00126">
    <property type="entry name" value="PDEASE_I_1"/>
    <property type="match status" value="1"/>
</dbReference>
<dbReference type="OrthoDB" id="568146at2759"/>
<dbReference type="EC" id="3.1.4.-" evidence="6"/>
<evidence type="ECO:0000256" key="2">
    <source>
        <dbReference type="ARBA" id="ARBA00022801"/>
    </source>
</evidence>
<dbReference type="GO" id="GO:0007165">
    <property type="term" value="P:signal transduction"/>
    <property type="evidence" value="ECO:0007669"/>
    <property type="project" value="InterPro"/>
</dbReference>
<evidence type="ECO:0000256" key="1">
    <source>
        <dbReference type="ARBA" id="ARBA00022723"/>
    </source>
</evidence>
<proteinExistence type="inferred from homology"/>
<dbReference type="EMBL" id="BDRX01000040">
    <property type="protein sequence ID" value="GBF93405.1"/>
    <property type="molecule type" value="Genomic_DNA"/>
</dbReference>
<dbReference type="SMART" id="SM00471">
    <property type="entry name" value="HDc"/>
    <property type="match status" value="1"/>
</dbReference>
<dbReference type="Gene3D" id="1.10.1300.10">
    <property type="entry name" value="3'5'-cyclic nucleotide phosphodiesterase, catalytic domain"/>
    <property type="match status" value="1"/>
</dbReference>
<protein>
    <recommendedName>
        <fullName evidence="6">Phosphodiesterase</fullName>
        <ecNumber evidence="6">3.1.4.-</ecNumber>
    </recommendedName>
</protein>
<evidence type="ECO:0000256" key="6">
    <source>
        <dbReference type="RuleBase" id="RU363067"/>
    </source>
</evidence>
<dbReference type="InterPro" id="IPR003607">
    <property type="entry name" value="HD/PDEase_dom"/>
</dbReference>
<keyword evidence="1 5" id="KW-0479">Metal-binding</keyword>
<feature type="domain" description="PDEase" evidence="7">
    <location>
        <begin position="90"/>
        <end position="414"/>
    </location>
</feature>
<dbReference type="Pfam" id="PF00233">
    <property type="entry name" value="PDEase_I"/>
    <property type="match status" value="1"/>
</dbReference>
<dbReference type="AlphaFoldDB" id="A0A2V0P8J5"/>
<feature type="binding site" evidence="5">
    <location>
        <position position="205"/>
    </location>
    <ligand>
        <name>Zn(2+)</name>
        <dbReference type="ChEBI" id="CHEBI:29105"/>
        <label>1</label>
    </ligand>
</feature>
<feature type="binding site" evidence="5">
    <location>
        <position position="171"/>
    </location>
    <ligand>
        <name>Zn(2+)</name>
        <dbReference type="ChEBI" id="CHEBI:29105"/>
        <label>1</label>
    </ligand>
</feature>
<dbReference type="SUPFAM" id="SSF109604">
    <property type="entry name" value="HD-domain/PDEase-like"/>
    <property type="match status" value="1"/>
</dbReference>
<dbReference type="PANTHER" id="PTHR11347">
    <property type="entry name" value="CYCLIC NUCLEOTIDE PHOSPHODIESTERASE"/>
    <property type="match status" value="1"/>
</dbReference>
<dbReference type="InterPro" id="IPR036971">
    <property type="entry name" value="PDEase_catalytic_dom_sf"/>
</dbReference>
<evidence type="ECO:0000313" key="8">
    <source>
        <dbReference type="EMBL" id="GBF93405.1"/>
    </source>
</evidence>
<dbReference type="PROSITE" id="PS51845">
    <property type="entry name" value="PDEASE_I_2"/>
    <property type="match status" value="1"/>
</dbReference>
<organism evidence="8 9">
    <name type="scientific">Raphidocelis subcapitata</name>
    <dbReference type="NCBI Taxonomy" id="307507"/>
    <lineage>
        <taxon>Eukaryota</taxon>
        <taxon>Viridiplantae</taxon>
        <taxon>Chlorophyta</taxon>
        <taxon>core chlorophytes</taxon>
        <taxon>Chlorophyceae</taxon>
        <taxon>CS clade</taxon>
        <taxon>Sphaeropleales</taxon>
        <taxon>Selenastraceae</taxon>
        <taxon>Raphidocelis</taxon>
    </lineage>
</organism>
<evidence type="ECO:0000256" key="5">
    <source>
        <dbReference type="PIRSR" id="PIRSR623088-3"/>
    </source>
</evidence>